<dbReference type="Gene3D" id="2.60.40.2380">
    <property type="match status" value="1"/>
</dbReference>
<dbReference type="Pfam" id="PF00512">
    <property type="entry name" value="HisKA"/>
    <property type="match status" value="1"/>
</dbReference>
<evidence type="ECO:0000256" key="5">
    <source>
        <dbReference type="PROSITE-ProRule" id="PRU00169"/>
    </source>
</evidence>
<dbReference type="Pfam" id="PF00072">
    <property type="entry name" value="Response_reg"/>
    <property type="match status" value="1"/>
</dbReference>
<feature type="transmembrane region" description="Helical" evidence="6">
    <location>
        <begin position="307"/>
        <end position="327"/>
    </location>
</feature>
<evidence type="ECO:0000256" key="4">
    <source>
        <dbReference type="ARBA" id="ARBA00023012"/>
    </source>
</evidence>
<dbReference type="InterPro" id="IPR011622">
    <property type="entry name" value="7TMR_DISM_rcpt_extracell_dom2"/>
</dbReference>
<name>A0A9X3ISK7_9GAMM</name>
<reference evidence="10" key="1">
    <citation type="submission" date="2022-11" db="EMBL/GenBank/DDBJ databases">
        <title>Parathalassolutuus dongxingensis gen. nov., sp. nov., a novel member of family Oceanospirillaceae isolated from a coastal shrimp pond in Guangxi, China.</title>
        <authorList>
            <person name="Chen H."/>
        </authorList>
    </citation>
    <scope>NUCLEOTIDE SEQUENCE</scope>
    <source>
        <strain evidence="10">G-43</strain>
    </source>
</reference>
<keyword evidence="6" id="KW-0472">Membrane</keyword>
<dbReference type="Gene3D" id="3.30.565.10">
    <property type="entry name" value="Histidine kinase-like ATPase, C-terminal domain"/>
    <property type="match status" value="1"/>
</dbReference>
<dbReference type="PANTHER" id="PTHR45339:SF1">
    <property type="entry name" value="HYBRID SIGNAL TRANSDUCTION HISTIDINE KINASE J"/>
    <property type="match status" value="1"/>
</dbReference>
<dbReference type="SUPFAM" id="SSF52172">
    <property type="entry name" value="CheY-like"/>
    <property type="match status" value="1"/>
</dbReference>
<feature type="transmembrane region" description="Helical" evidence="6">
    <location>
        <begin position="339"/>
        <end position="360"/>
    </location>
</feature>
<dbReference type="SMART" id="SM00388">
    <property type="entry name" value="HisKA"/>
    <property type="match status" value="1"/>
</dbReference>
<dbReference type="Pfam" id="PF07696">
    <property type="entry name" value="7TMR-DISMED2"/>
    <property type="match status" value="1"/>
</dbReference>
<dbReference type="PROSITE" id="PS50109">
    <property type="entry name" value="HIS_KIN"/>
    <property type="match status" value="1"/>
</dbReference>
<keyword evidence="4" id="KW-0902">Two-component regulatory system</keyword>
<evidence type="ECO:0000256" key="6">
    <source>
        <dbReference type="SAM" id="Phobius"/>
    </source>
</evidence>
<dbReference type="GO" id="GO:0000155">
    <property type="term" value="F:phosphorelay sensor kinase activity"/>
    <property type="evidence" value="ECO:0007669"/>
    <property type="project" value="InterPro"/>
</dbReference>
<dbReference type="CDD" id="cd00082">
    <property type="entry name" value="HisKA"/>
    <property type="match status" value="1"/>
</dbReference>
<evidence type="ECO:0000256" key="1">
    <source>
        <dbReference type="ARBA" id="ARBA00000085"/>
    </source>
</evidence>
<proteinExistence type="predicted"/>
<gene>
    <name evidence="10" type="ORF">OUO13_03645</name>
</gene>
<dbReference type="AlphaFoldDB" id="A0A9X3ISK7"/>
<dbReference type="InterPro" id="IPR011006">
    <property type="entry name" value="CheY-like_superfamily"/>
</dbReference>
<organism evidence="10 11">
    <name type="scientific">Parathalassolituus penaei</name>
    <dbReference type="NCBI Taxonomy" id="2997323"/>
    <lineage>
        <taxon>Bacteria</taxon>
        <taxon>Pseudomonadati</taxon>
        <taxon>Pseudomonadota</taxon>
        <taxon>Gammaproteobacteria</taxon>
        <taxon>Oceanospirillales</taxon>
        <taxon>Oceanospirillaceae</taxon>
        <taxon>Parathalassolituus</taxon>
    </lineage>
</organism>
<dbReference type="Proteomes" id="UP001150830">
    <property type="component" value="Unassembled WGS sequence"/>
</dbReference>
<evidence type="ECO:0000259" key="8">
    <source>
        <dbReference type="PROSITE" id="PS50109"/>
    </source>
</evidence>
<feature type="transmembrane region" description="Helical" evidence="6">
    <location>
        <begin position="216"/>
        <end position="243"/>
    </location>
</feature>
<dbReference type="InterPro" id="IPR036097">
    <property type="entry name" value="HisK_dim/P_sf"/>
</dbReference>
<accession>A0A9X3ISK7</accession>
<keyword evidence="3 5" id="KW-0597">Phosphoprotein</keyword>
<dbReference type="EMBL" id="JAPNOA010000016">
    <property type="protein sequence ID" value="MCY0964268.1"/>
    <property type="molecule type" value="Genomic_DNA"/>
</dbReference>
<keyword evidence="11" id="KW-1185">Reference proteome</keyword>
<dbReference type="SMART" id="SM00448">
    <property type="entry name" value="REC"/>
    <property type="match status" value="1"/>
</dbReference>
<feature type="domain" description="Histidine kinase" evidence="8">
    <location>
        <begin position="411"/>
        <end position="629"/>
    </location>
</feature>
<dbReference type="CDD" id="cd17546">
    <property type="entry name" value="REC_hyHK_CKI1_RcsC-like"/>
    <property type="match status" value="1"/>
</dbReference>
<evidence type="ECO:0000313" key="11">
    <source>
        <dbReference type="Proteomes" id="UP001150830"/>
    </source>
</evidence>
<dbReference type="InterPro" id="IPR001789">
    <property type="entry name" value="Sig_transdc_resp-reg_receiver"/>
</dbReference>
<feature type="transmembrane region" description="Helical" evidence="6">
    <location>
        <begin position="186"/>
        <end position="204"/>
    </location>
</feature>
<dbReference type="Gene3D" id="3.40.50.2300">
    <property type="match status" value="1"/>
</dbReference>
<feature type="chain" id="PRO_5040931123" description="histidine kinase" evidence="7">
    <location>
        <begin position="24"/>
        <end position="780"/>
    </location>
</feature>
<sequence length="780" mass="86477">MKAWSGRLTALVLLMMLTLRVMASTPVTLLDTSFDQSIAQYVSLMEDPDGSLTPEQVSSRELQLRFTPSHANAIRLGVTNSVYWFRISINNPLPQHRRSMMVLSNSHLGQTSLYDITNPQTPLSADSSPHGDYPHGSYLQANPWIIDLNARETRTYLLRVEGNGLFNADIRLMTVDRFLMKEQCDILVLGLVCGWLLATAAWFLHFGINRSSLMACWASAFCGFSVMFVLAWMGMFELLLGVTPEASEILFEVAGAAALAAQTMAAREIYWRGSEASHLRKGLLLLAAFELTFGLLLMAIAGGPSELLALLGLIAGQLVLSLVLGLADSQHPIVQRRMLAGSLGAIVAILLVVLTSFNLLALDIMAVWSVLLLPSGLALALVLATFHLYRQNPSHPEVRTVVNIAPEMLSQISHDLRSPITGVLGMTELLSDSPLSRNQRDFTDSITQAGREILHITNEISDLARTQESHLELDIRSLDMMHLINTTLVHFQLEANRKQIELVVDHSDNLPNRVLADRNRLHTLLHNLFSNLIAYTEMGEIRINLSQHHSSDERDAGICMQVQLQGNITNRDDLRALLENLAGSHNQVPHPSWKQIVMHQLMRSMEASLQLENLTPLGGSLTLYLPQQKAANDSVHSPVADDSLIGMHVLVVDDNASLRNVIEKQVKRWGVRVDSTHSGKEALAMMRNQCALGQPYDGAIVDLDMPVMDGLELARRLRDDDQIPNKPHVLILTGLSISNIRDRAKDAGIKHLLAKPASGDRLKRALQELRYRPERPSSFS</sequence>
<evidence type="ECO:0000256" key="2">
    <source>
        <dbReference type="ARBA" id="ARBA00012438"/>
    </source>
</evidence>
<feature type="domain" description="Response regulatory" evidence="9">
    <location>
        <begin position="648"/>
        <end position="770"/>
    </location>
</feature>
<comment type="catalytic activity">
    <reaction evidence="1">
        <text>ATP + protein L-histidine = ADP + protein N-phospho-L-histidine.</text>
        <dbReference type="EC" id="2.7.13.3"/>
    </reaction>
</comment>
<dbReference type="EC" id="2.7.13.3" evidence="2"/>
<dbReference type="PROSITE" id="PS50110">
    <property type="entry name" value="RESPONSE_REGULATORY"/>
    <property type="match status" value="1"/>
</dbReference>
<keyword evidence="6" id="KW-1133">Transmembrane helix</keyword>
<evidence type="ECO:0000256" key="3">
    <source>
        <dbReference type="ARBA" id="ARBA00022553"/>
    </source>
</evidence>
<evidence type="ECO:0000259" key="9">
    <source>
        <dbReference type="PROSITE" id="PS50110"/>
    </source>
</evidence>
<comment type="caution">
    <text evidence="10">The sequence shown here is derived from an EMBL/GenBank/DDBJ whole genome shotgun (WGS) entry which is preliminary data.</text>
</comment>
<dbReference type="SUPFAM" id="SSF55874">
    <property type="entry name" value="ATPase domain of HSP90 chaperone/DNA topoisomerase II/histidine kinase"/>
    <property type="match status" value="1"/>
</dbReference>
<dbReference type="InterPro" id="IPR003661">
    <property type="entry name" value="HisK_dim/P_dom"/>
</dbReference>
<dbReference type="Gene3D" id="1.10.287.130">
    <property type="match status" value="1"/>
</dbReference>
<feature type="transmembrane region" description="Helical" evidence="6">
    <location>
        <begin position="249"/>
        <end position="270"/>
    </location>
</feature>
<keyword evidence="6" id="KW-0812">Transmembrane</keyword>
<feature type="transmembrane region" description="Helical" evidence="6">
    <location>
        <begin position="282"/>
        <end position="301"/>
    </location>
</feature>
<feature type="modified residue" description="4-aspartylphosphate" evidence="5">
    <location>
        <position position="702"/>
    </location>
</feature>
<dbReference type="InterPro" id="IPR005467">
    <property type="entry name" value="His_kinase_dom"/>
</dbReference>
<feature type="signal peptide" evidence="7">
    <location>
        <begin position="1"/>
        <end position="23"/>
    </location>
</feature>
<dbReference type="PANTHER" id="PTHR45339">
    <property type="entry name" value="HYBRID SIGNAL TRANSDUCTION HISTIDINE KINASE J"/>
    <property type="match status" value="1"/>
</dbReference>
<dbReference type="RefSeq" id="WP_283172486.1">
    <property type="nucleotide sequence ID" value="NZ_JAPNOA010000016.1"/>
</dbReference>
<feature type="transmembrane region" description="Helical" evidence="6">
    <location>
        <begin position="366"/>
        <end position="389"/>
    </location>
</feature>
<evidence type="ECO:0000256" key="7">
    <source>
        <dbReference type="SAM" id="SignalP"/>
    </source>
</evidence>
<dbReference type="SUPFAM" id="SSF47384">
    <property type="entry name" value="Homodimeric domain of signal transducing histidine kinase"/>
    <property type="match status" value="1"/>
</dbReference>
<evidence type="ECO:0000313" key="10">
    <source>
        <dbReference type="EMBL" id="MCY0964268.1"/>
    </source>
</evidence>
<keyword evidence="7" id="KW-0732">Signal</keyword>
<dbReference type="InterPro" id="IPR036890">
    <property type="entry name" value="HATPase_C_sf"/>
</dbReference>
<protein>
    <recommendedName>
        <fullName evidence="2">histidine kinase</fullName>
        <ecNumber evidence="2">2.7.13.3</ecNumber>
    </recommendedName>
</protein>